<sequence>MALTSDDSLRHDASRLAPSSFHAQSELPSETEPDTQRASWENLKGAEHCLRFATRQYTARLANAPSDVPAVKTCRETAADIHGVPILPHFCRDLGMAGGVWGHWVIDFEEPACLTKWGNFVDKGCDDQGESAMTRRFEALLENMQDGENWQIMCATTPADIKGFHFPTPTMCERSVRTRVWCFRSAGTKELM</sequence>
<feature type="region of interest" description="Disordered" evidence="1">
    <location>
        <begin position="1"/>
        <end position="38"/>
    </location>
</feature>
<evidence type="ECO:0000256" key="1">
    <source>
        <dbReference type="SAM" id="MobiDB-lite"/>
    </source>
</evidence>
<protein>
    <submittedName>
        <fullName evidence="2">Uncharacterized protein</fullName>
    </submittedName>
</protein>
<dbReference type="EMBL" id="QPFP01000075">
    <property type="protein sequence ID" value="TEB23645.1"/>
    <property type="molecule type" value="Genomic_DNA"/>
</dbReference>
<evidence type="ECO:0000313" key="2">
    <source>
        <dbReference type="EMBL" id="TEB23645.1"/>
    </source>
</evidence>
<comment type="caution">
    <text evidence="2">The sequence shown here is derived from an EMBL/GenBank/DDBJ whole genome shotgun (WGS) entry which is preliminary data.</text>
</comment>
<proteinExistence type="predicted"/>
<dbReference type="Proteomes" id="UP000298030">
    <property type="component" value="Unassembled WGS sequence"/>
</dbReference>
<keyword evidence="3" id="KW-1185">Reference proteome</keyword>
<dbReference type="OrthoDB" id="3153758at2759"/>
<name>A0A4Y7SP73_COPMI</name>
<organism evidence="2 3">
    <name type="scientific">Coprinellus micaceus</name>
    <name type="common">Glistening ink-cap mushroom</name>
    <name type="synonym">Coprinus micaceus</name>
    <dbReference type="NCBI Taxonomy" id="71717"/>
    <lineage>
        <taxon>Eukaryota</taxon>
        <taxon>Fungi</taxon>
        <taxon>Dikarya</taxon>
        <taxon>Basidiomycota</taxon>
        <taxon>Agaricomycotina</taxon>
        <taxon>Agaricomycetes</taxon>
        <taxon>Agaricomycetidae</taxon>
        <taxon>Agaricales</taxon>
        <taxon>Agaricineae</taxon>
        <taxon>Psathyrellaceae</taxon>
        <taxon>Coprinellus</taxon>
    </lineage>
</organism>
<evidence type="ECO:0000313" key="3">
    <source>
        <dbReference type="Proteomes" id="UP000298030"/>
    </source>
</evidence>
<accession>A0A4Y7SP73</accession>
<dbReference type="AlphaFoldDB" id="A0A4Y7SP73"/>
<gene>
    <name evidence="2" type="ORF">FA13DRAFT_1639601</name>
</gene>
<reference evidence="2 3" key="1">
    <citation type="journal article" date="2019" name="Nat. Ecol. Evol.">
        <title>Megaphylogeny resolves global patterns of mushroom evolution.</title>
        <authorList>
            <person name="Varga T."/>
            <person name="Krizsan K."/>
            <person name="Foldi C."/>
            <person name="Dima B."/>
            <person name="Sanchez-Garcia M."/>
            <person name="Sanchez-Ramirez S."/>
            <person name="Szollosi G.J."/>
            <person name="Szarkandi J.G."/>
            <person name="Papp V."/>
            <person name="Albert L."/>
            <person name="Andreopoulos W."/>
            <person name="Angelini C."/>
            <person name="Antonin V."/>
            <person name="Barry K.W."/>
            <person name="Bougher N.L."/>
            <person name="Buchanan P."/>
            <person name="Buyck B."/>
            <person name="Bense V."/>
            <person name="Catcheside P."/>
            <person name="Chovatia M."/>
            <person name="Cooper J."/>
            <person name="Damon W."/>
            <person name="Desjardin D."/>
            <person name="Finy P."/>
            <person name="Geml J."/>
            <person name="Haridas S."/>
            <person name="Hughes K."/>
            <person name="Justo A."/>
            <person name="Karasinski D."/>
            <person name="Kautmanova I."/>
            <person name="Kiss B."/>
            <person name="Kocsube S."/>
            <person name="Kotiranta H."/>
            <person name="LaButti K.M."/>
            <person name="Lechner B.E."/>
            <person name="Liimatainen K."/>
            <person name="Lipzen A."/>
            <person name="Lukacs Z."/>
            <person name="Mihaltcheva S."/>
            <person name="Morgado L.N."/>
            <person name="Niskanen T."/>
            <person name="Noordeloos M.E."/>
            <person name="Ohm R.A."/>
            <person name="Ortiz-Santana B."/>
            <person name="Ovrebo C."/>
            <person name="Racz N."/>
            <person name="Riley R."/>
            <person name="Savchenko A."/>
            <person name="Shiryaev A."/>
            <person name="Soop K."/>
            <person name="Spirin V."/>
            <person name="Szebenyi C."/>
            <person name="Tomsovsky M."/>
            <person name="Tulloss R.E."/>
            <person name="Uehling J."/>
            <person name="Grigoriev I.V."/>
            <person name="Vagvolgyi C."/>
            <person name="Papp T."/>
            <person name="Martin F.M."/>
            <person name="Miettinen O."/>
            <person name="Hibbett D.S."/>
            <person name="Nagy L.G."/>
        </authorList>
    </citation>
    <scope>NUCLEOTIDE SEQUENCE [LARGE SCALE GENOMIC DNA]</scope>
    <source>
        <strain evidence="2 3">FP101781</strain>
    </source>
</reference>